<keyword evidence="5" id="KW-0064">Aspartyl protease</keyword>
<evidence type="ECO:0000256" key="8">
    <source>
        <dbReference type="ARBA" id="ARBA00023136"/>
    </source>
</evidence>
<dbReference type="GO" id="GO:0004190">
    <property type="term" value="F:aspartic-type endopeptidase activity"/>
    <property type="evidence" value="ECO:0007669"/>
    <property type="project" value="UniProtKB-KW"/>
</dbReference>
<comment type="similarity">
    <text evidence="1 9">Belongs to the peptidase A8 family.</text>
</comment>
<evidence type="ECO:0000256" key="10">
    <source>
        <dbReference type="SAM" id="Phobius"/>
    </source>
</evidence>
<evidence type="ECO:0000313" key="11">
    <source>
        <dbReference type="EMBL" id="OGH78388.1"/>
    </source>
</evidence>
<dbReference type="Pfam" id="PF01252">
    <property type="entry name" value="Peptidase_A8"/>
    <property type="match status" value="1"/>
</dbReference>
<dbReference type="EMBL" id="MFQH01000011">
    <property type="protein sequence ID" value="OGH78388.1"/>
    <property type="molecule type" value="Genomic_DNA"/>
</dbReference>
<name>A0A1F6N3Q8_9BACT</name>
<dbReference type="GO" id="GO:0006508">
    <property type="term" value="P:proteolysis"/>
    <property type="evidence" value="ECO:0007669"/>
    <property type="project" value="UniProtKB-KW"/>
</dbReference>
<dbReference type="AlphaFoldDB" id="A0A1F6N3Q8"/>
<keyword evidence="6" id="KW-0378">Hydrolase</keyword>
<keyword evidence="8 10" id="KW-0472">Membrane</keyword>
<sequence length="151" mass="17165">MDNQKIHLIQALGSGFCFLLADQTAKWLAFHSPKFSFYIIQPYLGWELLLNPGVGFGLPIANWLMIFVTPVILLALAFFLEKKYREPKTSVIFYYGICLTLFGALSNYIDRFLIAATIDYIRILYSVINIADISIILGVVLVIREDINRPA</sequence>
<keyword evidence="3" id="KW-0645">Protease</keyword>
<dbReference type="GO" id="GO:0016020">
    <property type="term" value="C:membrane"/>
    <property type="evidence" value="ECO:0007669"/>
    <property type="project" value="InterPro"/>
</dbReference>
<evidence type="ECO:0000256" key="6">
    <source>
        <dbReference type="ARBA" id="ARBA00022801"/>
    </source>
</evidence>
<feature type="transmembrane region" description="Helical" evidence="10">
    <location>
        <begin position="60"/>
        <end position="80"/>
    </location>
</feature>
<evidence type="ECO:0000313" key="12">
    <source>
        <dbReference type="Proteomes" id="UP000177040"/>
    </source>
</evidence>
<organism evidence="11 12">
    <name type="scientific">Candidatus Magasanikbacteria bacterium RIFCSPLOWO2_01_FULL_40_15</name>
    <dbReference type="NCBI Taxonomy" id="1798686"/>
    <lineage>
        <taxon>Bacteria</taxon>
        <taxon>Candidatus Magasanikiibacteriota</taxon>
    </lineage>
</organism>
<reference evidence="11 12" key="1">
    <citation type="journal article" date="2016" name="Nat. Commun.">
        <title>Thousands of microbial genomes shed light on interconnected biogeochemical processes in an aquifer system.</title>
        <authorList>
            <person name="Anantharaman K."/>
            <person name="Brown C.T."/>
            <person name="Hug L.A."/>
            <person name="Sharon I."/>
            <person name="Castelle C.J."/>
            <person name="Probst A.J."/>
            <person name="Thomas B.C."/>
            <person name="Singh A."/>
            <person name="Wilkins M.J."/>
            <person name="Karaoz U."/>
            <person name="Brodie E.L."/>
            <person name="Williams K.H."/>
            <person name="Hubbard S.S."/>
            <person name="Banfield J.F."/>
        </authorList>
    </citation>
    <scope>NUCLEOTIDE SEQUENCE [LARGE SCALE GENOMIC DNA]</scope>
</reference>
<keyword evidence="7 10" id="KW-1133">Transmembrane helix</keyword>
<evidence type="ECO:0000256" key="2">
    <source>
        <dbReference type="ARBA" id="ARBA00022475"/>
    </source>
</evidence>
<dbReference type="PANTHER" id="PTHR33695:SF1">
    <property type="entry name" value="LIPOPROTEIN SIGNAL PEPTIDASE"/>
    <property type="match status" value="1"/>
</dbReference>
<proteinExistence type="inferred from homology"/>
<keyword evidence="4 10" id="KW-0812">Transmembrane</keyword>
<protein>
    <submittedName>
        <fullName evidence="11">Uncharacterized protein</fullName>
    </submittedName>
</protein>
<evidence type="ECO:0000256" key="1">
    <source>
        <dbReference type="ARBA" id="ARBA00006139"/>
    </source>
</evidence>
<accession>A0A1F6N3Q8</accession>
<evidence type="ECO:0000256" key="3">
    <source>
        <dbReference type="ARBA" id="ARBA00022670"/>
    </source>
</evidence>
<dbReference type="PRINTS" id="PR00781">
    <property type="entry name" value="LIPOSIGPTASE"/>
</dbReference>
<gene>
    <name evidence="11" type="ORF">A2983_02520</name>
</gene>
<comment type="caution">
    <text evidence="11">The sequence shown here is derived from an EMBL/GenBank/DDBJ whole genome shotgun (WGS) entry which is preliminary data.</text>
</comment>
<dbReference type="InterPro" id="IPR001872">
    <property type="entry name" value="Peptidase_A8"/>
</dbReference>
<evidence type="ECO:0000256" key="4">
    <source>
        <dbReference type="ARBA" id="ARBA00022692"/>
    </source>
</evidence>
<feature type="transmembrane region" description="Helical" evidence="10">
    <location>
        <begin position="121"/>
        <end position="143"/>
    </location>
</feature>
<evidence type="ECO:0000256" key="9">
    <source>
        <dbReference type="RuleBase" id="RU004181"/>
    </source>
</evidence>
<dbReference type="PANTHER" id="PTHR33695">
    <property type="entry name" value="LIPOPROTEIN SIGNAL PEPTIDASE"/>
    <property type="match status" value="1"/>
</dbReference>
<feature type="transmembrane region" description="Helical" evidence="10">
    <location>
        <begin position="92"/>
        <end position="109"/>
    </location>
</feature>
<evidence type="ECO:0000256" key="7">
    <source>
        <dbReference type="ARBA" id="ARBA00022989"/>
    </source>
</evidence>
<keyword evidence="2" id="KW-1003">Cell membrane</keyword>
<dbReference type="Proteomes" id="UP000177040">
    <property type="component" value="Unassembled WGS sequence"/>
</dbReference>
<evidence type="ECO:0000256" key="5">
    <source>
        <dbReference type="ARBA" id="ARBA00022750"/>
    </source>
</evidence>